<comment type="caution">
    <text evidence="5">The sequence shown here is derived from an EMBL/GenBank/DDBJ whole genome shotgun (WGS) entry which is preliminary data.</text>
</comment>
<dbReference type="Pfam" id="PF07729">
    <property type="entry name" value="FCD"/>
    <property type="match status" value="1"/>
</dbReference>
<keyword evidence="2 5" id="KW-0238">DNA-binding</keyword>
<dbReference type="GO" id="GO:0003700">
    <property type="term" value="F:DNA-binding transcription factor activity"/>
    <property type="evidence" value="ECO:0007669"/>
    <property type="project" value="InterPro"/>
</dbReference>
<dbReference type="AlphaFoldDB" id="A0A4R1S5V1"/>
<dbReference type="InterPro" id="IPR008920">
    <property type="entry name" value="TF_FadR/GntR_C"/>
</dbReference>
<dbReference type="SMART" id="SM00345">
    <property type="entry name" value="HTH_GNTR"/>
    <property type="match status" value="1"/>
</dbReference>
<dbReference type="SUPFAM" id="SSF46785">
    <property type="entry name" value="Winged helix' DNA-binding domain"/>
    <property type="match status" value="1"/>
</dbReference>
<dbReference type="Gene3D" id="1.10.10.10">
    <property type="entry name" value="Winged helix-like DNA-binding domain superfamily/Winged helix DNA-binding domain"/>
    <property type="match status" value="1"/>
</dbReference>
<dbReference type="CDD" id="cd07377">
    <property type="entry name" value="WHTH_GntR"/>
    <property type="match status" value="1"/>
</dbReference>
<evidence type="ECO:0000313" key="6">
    <source>
        <dbReference type="Proteomes" id="UP000295008"/>
    </source>
</evidence>
<reference evidence="5 6" key="1">
    <citation type="submission" date="2019-03" db="EMBL/GenBank/DDBJ databases">
        <title>Genomic Encyclopedia of Type Strains, Phase IV (KMG-IV): sequencing the most valuable type-strain genomes for metagenomic binning, comparative biology and taxonomic classification.</title>
        <authorList>
            <person name="Goeker M."/>
        </authorList>
    </citation>
    <scope>NUCLEOTIDE SEQUENCE [LARGE SCALE GENOMIC DNA]</scope>
    <source>
        <strain evidence="5 6">LX-B</strain>
    </source>
</reference>
<dbReference type="InterPro" id="IPR036388">
    <property type="entry name" value="WH-like_DNA-bd_sf"/>
</dbReference>
<dbReference type="InterPro" id="IPR000524">
    <property type="entry name" value="Tscrpt_reg_HTH_GntR"/>
</dbReference>
<dbReference type="InterPro" id="IPR011711">
    <property type="entry name" value="GntR_C"/>
</dbReference>
<dbReference type="InterPro" id="IPR036390">
    <property type="entry name" value="WH_DNA-bd_sf"/>
</dbReference>
<dbReference type="Gene3D" id="1.20.120.530">
    <property type="entry name" value="GntR ligand-binding domain-like"/>
    <property type="match status" value="1"/>
</dbReference>
<accession>A0A4R1S5V1</accession>
<dbReference type="Proteomes" id="UP000295008">
    <property type="component" value="Unassembled WGS sequence"/>
</dbReference>
<keyword evidence="1" id="KW-0805">Transcription regulation</keyword>
<evidence type="ECO:0000259" key="4">
    <source>
        <dbReference type="PROSITE" id="PS50949"/>
    </source>
</evidence>
<dbReference type="Pfam" id="PF00392">
    <property type="entry name" value="GntR"/>
    <property type="match status" value="1"/>
</dbReference>
<organism evidence="5 6">
    <name type="scientific">Hydrogenispora ethanolica</name>
    <dbReference type="NCBI Taxonomy" id="1082276"/>
    <lineage>
        <taxon>Bacteria</taxon>
        <taxon>Bacillati</taxon>
        <taxon>Bacillota</taxon>
        <taxon>Hydrogenispora</taxon>
    </lineage>
</organism>
<dbReference type="PANTHER" id="PTHR43537">
    <property type="entry name" value="TRANSCRIPTIONAL REGULATOR, GNTR FAMILY"/>
    <property type="match status" value="1"/>
</dbReference>
<proteinExistence type="predicted"/>
<evidence type="ECO:0000313" key="5">
    <source>
        <dbReference type="EMBL" id="TCL74150.1"/>
    </source>
</evidence>
<keyword evidence="3" id="KW-0804">Transcription</keyword>
<dbReference type="PANTHER" id="PTHR43537:SF24">
    <property type="entry name" value="GLUCONATE OPERON TRANSCRIPTIONAL REPRESSOR"/>
    <property type="match status" value="1"/>
</dbReference>
<protein>
    <submittedName>
        <fullName evidence="5">DNA-binding GntR family transcriptional regulator</fullName>
    </submittedName>
</protein>
<sequence length="232" mass="26658">MTVIYHVIYHKGDSWNNRYSKGKNILKRSLSQRVYDTLLERILRNEWAPGDMINRREVAAELEVSVAPALEAMLQLEAEGLLETIPRKGTRIRVITEEDLRGQVILRQALEGQAARLYCGEPIIQNEARLLELAAAVDSSAVNSWDNWEKEILFHRSLVELADCKVLVREFNKVMRLSLFFAANKLSSLSFNNQYDHIINRHTELVKKLQVSDADVAERAMRDHLYSGLLNL</sequence>
<dbReference type="SUPFAM" id="SSF48008">
    <property type="entry name" value="GntR ligand-binding domain-like"/>
    <property type="match status" value="1"/>
</dbReference>
<name>A0A4R1S5V1_HYDET</name>
<gene>
    <name evidence="5" type="ORF">EDC14_100486</name>
</gene>
<dbReference type="SMART" id="SM00895">
    <property type="entry name" value="FCD"/>
    <property type="match status" value="1"/>
</dbReference>
<feature type="domain" description="HTH gntR-type" evidence="4">
    <location>
        <begin position="28"/>
        <end position="95"/>
    </location>
</feature>
<dbReference type="EMBL" id="SLUN01000004">
    <property type="protein sequence ID" value="TCL74150.1"/>
    <property type="molecule type" value="Genomic_DNA"/>
</dbReference>
<dbReference type="PROSITE" id="PS50949">
    <property type="entry name" value="HTH_GNTR"/>
    <property type="match status" value="1"/>
</dbReference>
<keyword evidence="6" id="KW-1185">Reference proteome</keyword>
<evidence type="ECO:0000256" key="3">
    <source>
        <dbReference type="ARBA" id="ARBA00023163"/>
    </source>
</evidence>
<dbReference type="GO" id="GO:0003677">
    <property type="term" value="F:DNA binding"/>
    <property type="evidence" value="ECO:0007669"/>
    <property type="project" value="UniProtKB-KW"/>
</dbReference>
<evidence type="ECO:0000256" key="2">
    <source>
        <dbReference type="ARBA" id="ARBA00023125"/>
    </source>
</evidence>
<evidence type="ECO:0000256" key="1">
    <source>
        <dbReference type="ARBA" id="ARBA00023015"/>
    </source>
</evidence>